<dbReference type="AlphaFoldDB" id="A0AAV0ACD3"/>
<dbReference type="EMBL" id="CALSGD010001677">
    <property type="protein sequence ID" value="CAH7473432.1"/>
    <property type="molecule type" value="Genomic_DNA"/>
</dbReference>
<gene>
    <name evidence="2" type="primary">Rint1</name>
    <name evidence="2" type="ORF">PHOROB_LOCUS17769</name>
</gene>
<protein>
    <submittedName>
        <fullName evidence="2">Rint1 protein</fullName>
    </submittedName>
</protein>
<name>A0AAV0ACD3_PHORO</name>
<feature type="compositionally biased region" description="Basic and acidic residues" evidence="1">
    <location>
        <begin position="17"/>
        <end position="31"/>
    </location>
</feature>
<organism evidence="2 3">
    <name type="scientific">Phodopus roborovskii</name>
    <name type="common">Roborovski's desert hamster</name>
    <name type="synonym">Cricetulus roborovskii</name>
    <dbReference type="NCBI Taxonomy" id="109678"/>
    <lineage>
        <taxon>Eukaryota</taxon>
        <taxon>Metazoa</taxon>
        <taxon>Chordata</taxon>
        <taxon>Craniata</taxon>
        <taxon>Vertebrata</taxon>
        <taxon>Euteleostomi</taxon>
        <taxon>Mammalia</taxon>
        <taxon>Eutheria</taxon>
        <taxon>Euarchontoglires</taxon>
        <taxon>Glires</taxon>
        <taxon>Rodentia</taxon>
        <taxon>Myomorpha</taxon>
        <taxon>Muroidea</taxon>
        <taxon>Cricetidae</taxon>
        <taxon>Cricetinae</taxon>
        <taxon>Phodopus</taxon>
    </lineage>
</organism>
<evidence type="ECO:0000313" key="3">
    <source>
        <dbReference type="Proteomes" id="UP001152836"/>
    </source>
</evidence>
<dbReference type="Proteomes" id="UP001152836">
    <property type="component" value="Unassembled WGS sequence"/>
</dbReference>
<sequence>MIPAGDLGKLPAARCCPESDDKMKTTEEKSKRAPNPYFSFAWLSLPTHSLGSAKEVS</sequence>
<proteinExistence type="predicted"/>
<comment type="caution">
    <text evidence="2">The sequence shown here is derived from an EMBL/GenBank/DDBJ whole genome shotgun (WGS) entry which is preliminary data.</text>
</comment>
<reference evidence="2" key="1">
    <citation type="submission" date="2022-06" db="EMBL/GenBank/DDBJ databases">
        <authorList>
            <person name="Andreotti S."/>
            <person name="Wyler E."/>
        </authorList>
    </citation>
    <scope>NUCLEOTIDE SEQUENCE</scope>
</reference>
<evidence type="ECO:0000313" key="2">
    <source>
        <dbReference type="EMBL" id="CAH7473432.1"/>
    </source>
</evidence>
<accession>A0AAV0ACD3</accession>
<feature type="region of interest" description="Disordered" evidence="1">
    <location>
        <begin position="1"/>
        <end position="32"/>
    </location>
</feature>
<keyword evidence="3" id="KW-1185">Reference proteome</keyword>
<evidence type="ECO:0000256" key="1">
    <source>
        <dbReference type="SAM" id="MobiDB-lite"/>
    </source>
</evidence>